<evidence type="ECO:0008006" key="3">
    <source>
        <dbReference type="Google" id="ProtNLM"/>
    </source>
</evidence>
<sequence length="104" mass="12280">MKLYDHRHFLCGLTPFKKMEKTMKGCWRRWKRKTGEIKPAVEKEAGEKGMIKNVNYVFITVFATYTVGFQHVHTSNMCESNFVHHSKVGEHISPPLFLWLTFYV</sequence>
<name>A0AAV0FV38_9ASTE</name>
<dbReference type="EMBL" id="CAMAPF010001016">
    <property type="protein sequence ID" value="CAH9139499.1"/>
    <property type="molecule type" value="Genomic_DNA"/>
</dbReference>
<protein>
    <recommendedName>
        <fullName evidence="3">Transmembrane protein</fullName>
    </recommendedName>
</protein>
<evidence type="ECO:0000313" key="1">
    <source>
        <dbReference type="EMBL" id="CAH9139499.1"/>
    </source>
</evidence>
<evidence type="ECO:0000313" key="2">
    <source>
        <dbReference type="Proteomes" id="UP001152523"/>
    </source>
</evidence>
<proteinExistence type="predicted"/>
<gene>
    <name evidence="1" type="ORF">CEPIT_LOCUS37632</name>
</gene>
<keyword evidence="2" id="KW-1185">Reference proteome</keyword>
<dbReference type="AlphaFoldDB" id="A0AAV0FV38"/>
<dbReference type="Proteomes" id="UP001152523">
    <property type="component" value="Unassembled WGS sequence"/>
</dbReference>
<organism evidence="1 2">
    <name type="scientific">Cuscuta epithymum</name>
    <dbReference type="NCBI Taxonomy" id="186058"/>
    <lineage>
        <taxon>Eukaryota</taxon>
        <taxon>Viridiplantae</taxon>
        <taxon>Streptophyta</taxon>
        <taxon>Embryophyta</taxon>
        <taxon>Tracheophyta</taxon>
        <taxon>Spermatophyta</taxon>
        <taxon>Magnoliopsida</taxon>
        <taxon>eudicotyledons</taxon>
        <taxon>Gunneridae</taxon>
        <taxon>Pentapetalae</taxon>
        <taxon>asterids</taxon>
        <taxon>lamiids</taxon>
        <taxon>Solanales</taxon>
        <taxon>Convolvulaceae</taxon>
        <taxon>Cuscuteae</taxon>
        <taxon>Cuscuta</taxon>
        <taxon>Cuscuta subgen. Cuscuta</taxon>
    </lineage>
</organism>
<accession>A0AAV0FV38</accession>
<reference evidence="1" key="1">
    <citation type="submission" date="2022-07" db="EMBL/GenBank/DDBJ databases">
        <authorList>
            <person name="Macas J."/>
            <person name="Novak P."/>
            <person name="Neumann P."/>
        </authorList>
    </citation>
    <scope>NUCLEOTIDE SEQUENCE</scope>
</reference>
<comment type="caution">
    <text evidence="1">The sequence shown here is derived from an EMBL/GenBank/DDBJ whole genome shotgun (WGS) entry which is preliminary data.</text>
</comment>